<evidence type="ECO:0000256" key="2">
    <source>
        <dbReference type="SAM" id="SignalP"/>
    </source>
</evidence>
<dbReference type="KEGG" id="gog:C1280_00880"/>
<dbReference type="EMBL" id="CP025958">
    <property type="protein sequence ID" value="AWM35716.1"/>
    <property type="molecule type" value="Genomic_DNA"/>
</dbReference>
<feature type="region of interest" description="Disordered" evidence="1">
    <location>
        <begin position="300"/>
        <end position="336"/>
    </location>
</feature>
<feature type="region of interest" description="Disordered" evidence="1">
    <location>
        <begin position="21"/>
        <end position="43"/>
    </location>
</feature>
<evidence type="ECO:0000256" key="1">
    <source>
        <dbReference type="SAM" id="MobiDB-lite"/>
    </source>
</evidence>
<feature type="signal peptide" evidence="2">
    <location>
        <begin position="1"/>
        <end position="19"/>
    </location>
</feature>
<feature type="chain" id="PRO_5016267103" description="Peptidoglycan binding-like domain-containing protein" evidence="2">
    <location>
        <begin position="20"/>
        <end position="336"/>
    </location>
</feature>
<evidence type="ECO:0008006" key="5">
    <source>
        <dbReference type="Google" id="ProtNLM"/>
    </source>
</evidence>
<reference evidence="3 4" key="1">
    <citation type="submission" date="2018-01" db="EMBL/GenBank/DDBJ databases">
        <title>G. obscuriglobus.</title>
        <authorList>
            <person name="Franke J."/>
            <person name="Blomberg W."/>
            <person name="Selmecki A."/>
        </authorList>
    </citation>
    <scope>NUCLEOTIDE SEQUENCE [LARGE SCALE GENOMIC DNA]</scope>
    <source>
        <strain evidence="3 4">DSM 5831</strain>
    </source>
</reference>
<feature type="compositionally biased region" description="Basic and acidic residues" evidence="1">
    <location>
        <begin position="321"/>
        <end position="336"/>
    </location>
</feature>
<dbReference type="Proteomes" id="UP000245802">
    <property type="component" value="Chromosome"/>
</dbReference>
<sequence>MRRLVTISGAFALALAVTAASGQPPKADPPKKADKPVPNPVDATDAAIGRALATDPDVKMAQAKIQLAEAELAKARQTITLKVLALKSRVEQGKAELRVAEQHLANQELSFKAKVVPESELFAPRSKFETAKATLAAAEAEWKLLTGPDNNGEAKIIRLYESLADQRIELSFSPPTQQAPNAGAYRWYGSGASPAPITGPIPDRLRAVLDKPVKVGPKGEKVTFDKALEAFQKQAGFDIPIRGDVERIFLDRRTVGGESLATTIISEGETLPIGAWLQLFQDIGRGTFYVREYGLLVSDRKAGPPDAPTFTEFWKQAAPKPEPKPKSDPVPEPKPK</sequence>
<dbReference type="AlphaFoldDB" id="A0A2Z3GWG6"/>
<keyword evidence="4" id="KW-1185">Reference proteome</keyword>
<name>A0A2Z3GWG6_9BACT</name>
<keyword evidence="2" id="KW-0732">Signal</keyword>
<dbReference type="SUPFAM" id="SSF56954">
    <property type="entry name" value="Outer membrane efflux proteins (OEP)"/>
    <property type="match status" value="1"/>
</dbReference>
<protein>
    <recommendedName>
        <fullName evidence="5">Peptidoglycan binding-like domain-containing protein</fullName>
    </recommendedName>
</protein>
<proteinExistence type="predicted"/>
<evidence type="ECO:0000313" key="3">
    <source>
        <dbReference type="EMBL" id="AWM35716.1"/>
    </source>
</evidence>
<organism evidence="3 4">
    <name type="scientific">Gemmata obscuriglobus</name>
    <dbReference type="NCBI Taxonomy" id="114"/>
    <lineage>
        <taxon>Bacteria</taxon>
        <taxon>Pseudomonadati</taxon>
        <taxon>Planctomycetota</taxon>
        <taxon>Planctomycetia</taxon>
        <taxon>Gemmatales</taxon>
        <taxon>Gemmataceae</taxon>
        <taxon>Gemmata</taxon>
    </lineage>
</organism>
<gene>
    <name evidence="3" type="ORF">C1280_00880</name>
</gene>
<accession>A0A2Z3GWG6</accession>
<evidence type="ECO:0000313" key="4">
    <source>
        <dbReference type="Proteomes" id="UP000245802"/>
    </source>
</evidence>